<name>A0A7X3K1Y6_9HYPH</name>
<dbReference type="GO" id="GO:0043565">
    <property type="term" value="F:sequence-specific DNA binding"/>
    <property type="evidence" value="ECO:0007669"/>
    <property type="project" value="InterPro"/>
</dbReference>
<evidence type="ECO:0000256" key="1">
    <source>
        <dbReference type="ARBA" id="ARBA00023015"/>
    </source>
</evidence>
<protein>
    <submittedName>
        <fullName evidence="6">Helix-turn-helix domain-containing protein</fullName>
    </submittedName>
</protein>
<dbReference type="Pfam" id="PF12833">
    <property type="entry name" value="HTH_18"/>
    <property type="match status" value="1"/>
</dbReference>
<dbReference type="InterPro" id="IPR018062">
    <property type="entry name" value="HTH_AraC-typ_CS"/>
</dbReference>
<dbReference type="InterPro" id="IPR020449">
    <property type="entry name" value="Tscrpt_reg_AraC-type_HTH"/>
</dbReference>
<feature type="region of interest" description="Disordered" evidence="4">
    <location>
        <begin position="1"/>
        <end position="26"/>
    </location>
</feature>
<comment type="caution">
    <text evidence="6">The sequence shown here is derived from an EMBL/GenBank/DDBJ whole genome shotgun (WGS) entry which is preliminary data.</text>
</comment>
<dbReference type="PANTHER" id="PTHR46796:SF6">
    <property type="entry name" value="ARAC SUBFAMILY"/>
    <property type="match status" value="1"/>
</dbReference>
<dbReference type="EMBL" id="WQRF01000001">
    <property type="protein sequence ID" value="MVS97536.1"/>
    <property type="molecule type" value="Genomic_DNA"/>
</dbReference>
<evidence type="ECO:0000256" key="2">
    <source>
        <dbReference type="ARBA" id="ARBA00023125"/>
    </source>
</evidence>
<dbReference type="InterPro" id="IPR011051">
    <property type="entry name" value="RmlC_Cupin_sf"/>
</dbReference>
<dbReference type="AlphaFoldDB" id="A0A7X3K1Y6"/>
<dbReference type="SUPFAM" id="SSF46689">
    <property type="entry name" value="Homeodomain-like"/>
    <property type="match status" value="2"/>
</dbReference>
<evidence type="ECO:0000259" key="5">
    <source>
        <dbReference type="PROSITE" id="PS01124"/>
    </source>
</evidence>
<gene>
    <name evidence="6" type="ORF">GO014_00655</name>
</gene>
<accession>A0A7X3K1Y6</accession>
<reference evidence="6 7" key="1">
    <citation type="submission" date="2019-12" db="EMBL/GenBank/DDBJ databases">
        <title>Devosia maris sp. nov., isolated from the deep seawater.</title>
        <authorList>
            <person name="Liu Y."/>
        </authorList>
    </citation>
    <scope>NUCLEOTIDE SEQUENCE [LARGE SCALE GENOMIC DNA]</scope>
    <source>
        <strain evidence="6 7">L53-10-65</strain>
    </source>
</reference>
<feature type="domain" description="HTH araC/xylS-type" evidence="5">
    <location>
        <begin position="205"/>
        <end position="303"/>
    </location>
</feature>
<keyword evidence="7" id="KW-1185">Reference proteome</keyword>
<dbReference type="InterPro" id="IPR009057">
    <property type="entry name" value="Homeodomain-like_sf"/>
</dbReference>
<dbReference type="PANTHER" id="PTHR46796">
    <property type="entry name" value="HTH-TYPE TRANSCRIPTIONAL ACTIVATOR RHAS-RELATED"/>
    <property type="match status" value="1"/>
</dbReference>
<dbReference type="Gene3D" id="2.60.120.10">
    <property type="entry name" value="Jelly Rolls"/>
    <property type="match status" value="1"/>
</dbReference>
<keyword evidence="1" id="KW-0805">Transcription regulation</keyword>
<keyword evidence="2" id="KW-0238">DNA-binding</keyword>
<dbReference type="InterPro" id="IPR018060">
    <property type="entry name" value="HTH_AraC"/>
</dbReference>
<dbReference type="SMART" id="SM00342">
    <property type="entry name" value="HTH_ARAC"/>
    <property type="match status" value="1"/>
</dbReference>
<dbReference type="SUPFAM" id="SSF51182">
    <property type="entry name" value="RmlC-like cupins"/>
    <property type="match status" value="1"/>
</dbReference>
<evidence type="ECO:0000256" key="3">
    <source>
        <dbReference type="ARBA" id="ARBA00023163"/>
    </source>
</evidence>
<proteinExistence type="predicted"/>
<keyword evidence="3" id="KW-0804">Transcription</keyword>
<dbReference type="GO" id="GO:0003700">
    <property type="term" value="F:DNA-binding transcription factor activity"/>
    <property type="evidence" value="ECO:0007669"/>
    <property type="project" value="InterPro"/>
</dbReference>
<dbReference type="Gene3D" id="1.10.10.60">
    <property type="entry name" value="Homeodomain-like"/>
    <property type="match status" value="2"/>
</dbReference>
<sequence>MTVMESLDRPVRAREKAPRPTPRPDRSFYASGKAFGRFGIRAFPPQIMAEPHSHGHIEFNWLTEGTMDYVFDGGPLTVGANRLVAFWAGIPHQTVGLHDVDNSRQLNIYLPMDAFLEMPQLGRLTETLMGGGVIQLAPECIGLETLERWYGDYRSGNSLRSDLVRAEIGTMFRRAAITGWDTLLPAWVEKSGARTRTASPVRYVVRMVRHIVENIGDPLSVENIAEVVGLHPNYATNLFTKVMHISVQKFVTRMRLIRARSLLFDSNLAIANIAFQSGFSSQTQFYEHFRKAYGMTPSQMRENKIA</sequence>
<organism evidence="6 7">
    <name type="scientific">Devosia marina</name>
    <dbReference type="NCBI Taxonomy" id="2683198"/>
    <lineage>
        <taxon>Bacteria</taxon>
        <taxon>Pseudomonadati</taxon>
        <taxon>Pseudomonadota</taxon>
        <taxon>Alphaproteobacteria</taxon>
        <taxon>Hyphomicrobiales</taxon>
        <taxon>Devosiaceae</taxon>
        <taxon>Devosia</taxon>
    </lineage>
</organism>
<evidence type="ECO:0000256" key="4">
    <source>
        <dbReference type="SAM" id="MobiDB-lite"/>
    </source>
</evidence>
<dbReference type="Proteomes" id="UP000438106">
    <property type="component" value="Unassembled WGS sequence"/>
</dbReference>
<dbReference type="InterPro" id="IPR014710">
    <property type="entry name" value="RmlC-like_jellyroll"/>
</dbReference>
<dbReference type="PRINTS" id="PR00032">
    <property type="entry name" value="HTHARAC"/>
</dbReference>
<dbReference type="PROSITE" id="PS00041">
    <property type="entry name" value="HTH_ARAC_FAMILY_1"/>
    <property type="match status" value="1"/>
</dbReference>
<dbReference type="PROSITE" id="PS01124">
    <property type="entry name" value="HTH_ARAC_FAMILY_2"/>
    <property type="match status" value="1"/>
</dbReference>
<evidence type="ECO:0000313" key="6">
    <source>
        <dbReference type="EMBL" id="MVS97536.1"/>
    </source>
</evidence>
<dbReference type="InterPro" id="IPR050204">
    <property type="entry name" value="AraC_XylS_family_regulators"/>
</dbReference>
<evidence type="ECO:0000313" key="7">
    <source>
        <dbReference type="Proteomes" id="UP000438106"/>
    </source>
</evidence>